<evidence type="ECO:0000313" key="2">
    <source>
        <dbReference type="Proteomes" id="UP000789920"/>
    </source>
</evidence>
<accession>A0ACA9RGD6</accession>
<organism evidence="1 2">
    <name type="scientific">Racocetra persica</name>
    <dbReference type="NCBI Taxonomy" id="160502"/>
    <lineage>
        <taxon>Eukaryota</taxon>
        <taxon>Fungi</taxon>
        <taxon>Fungi incertae sedis</taxon>
        <taxon>Mucoromycota</taxon>
        <taxon>Glomeromycotina</taxon>
        <taxon>Glomeromycetes</taxon>
        <taxon>Diversisporales</taxon>
        <taxon>Gigasporaceae</taxon>
        <taxon>Racocetra</taxon>
    </lineage>
</organism>
<sequence length="66" mass="7729">RVNFCFLAPKDPEESLLKDVQIESEIGDEEKQVLKNVGKLERFIVDQIRKLIDDDLVFPSYYSIEL</sequence>
<gene>
    <name evidence="1" type="ORF">RPERSI_LOCUS19368</name>
</gene>
<dbReference type="Proteomes" id="UP000789920">
    <property type="component" value="Unassembled WGS sequence"/>
</dbReference>
<name>A0ACA9RGD6_9GLOM</name>
<evidence type="ECO:0000313" key="1">
    <source>
        <dbReference type="EMBL" id="CAG8792248.1"/>
    </source>
</evidence>
<comment type="caution">
    <text evidence="1">The sequence shown here is derived from an EMBL/GenBank/DDBJ whole genome shotgun (WGS) entry which is preliminary data.</text>
</comment>
<proteinExistence type="predicted"/>
<dbReference type="EMBL" id="CAJVQC010052937">
    <property type="protein sequence ID" value="CAG8792248.1"/>
    <property type="molecule type" value="Genomic_DNA"/>
</dbReference>
<protein>
    <submittedName>
        <fullName evidence="1">20951_t:CDS:1</fullName>
    </submittedName>
</protein>
<reference evidence="1" key="1">
    <citation type="submission" date="2021-06" db="EMBL/GenBank/DDBJ databases">
        <authorList>
            <person name="Kallberg Y."/>
            <person name="Tangrot J."/>
            <person name="Rosling A."/>
        </authorList>
    </citation>
    <scope>NUCLEOTIDE SEQUENCE</scope>
    <source>
        <strain evidence="1">MA461A</strain>
    </source>
</reference>
<feature type="non-terminal residue" evidence="1">
    <location>
        <position position="1"/>
    </location>
</feature>
<keyword evidence="2" id="KW-1185">Reference proteome</keyword>